<keyword evidence="4" id="KW-0560">Oxidoreductase</keyword>
<dbReference type="InterPro" id="IPR017927">
    <property type="entry name" value="FAD-bd_FR_type"/>
</dbReference>
<comment type="caution">
    <text evidence="9">The sequence shown here is derived from an EMBL/GenBank/DDBJ whole genome shotgun (WGS) entry which is preliminary data.</text>
</comment>
<feature type="transmembrane region" description="Helical" evidence="7">
    <location>
        <begin position="80"/>
        <end position="102"/>
    </location>
</feature>
<dbReference type="Pfam" id="PF08022">
    <property type="entry name" value="FAD_binding_8"/>
    <property type="match status" value="1"/>
</dbReference>
<feature type="transmembrane region" description="Helical" evidence="7">
    <location>
        <begin position="122"/>
        <end position="141"/>
    </location>
</feature>
<evidence type="ECO:0000256" key="2">
    <source>
        <dbReference type="ARBA" id="ARBA00022692"/>
    </source>
</evidence>
<dbReference type="InterPro" id="IPR013130">
    <property type="entry name" value="Fe3_Rdtase_TM_dom"/>
</dbReference>
<feature type="transmembrane region" description="Helical" evidence="7">
    <location>
        <begin position="309"/>
        <end position="326"/>
    </location>
</feature>
<dbReference type="InterPro" id="IPR017938">
    <property type="entry name" value="Riboflavin_synthase-like_b-brl"/>
</dbReference>
<organism evidence="9 10">
    <name type="scientific">Peronospora matthiolae</name>
    <dbReference type="NCBI Taxonomy" id="2874970"/>
    <lineage>
        <taxon>Eukaryota</taxon>
        <taxon>Sar</taxon>
        <taxon>Stramenopiles</taxon>
        <taxon>Oomycota</taxon>
        <taxon>Peronosporomycetes</taxon>
        <taxon>Peronosporales</taxon>
        <taxon>Peronosporaceae</taxon>
        <taxon>Peronospora</taxon>
    </lineage>
</organism>
<evidence type="ECO:0000259" key="8">
    <source>
        <dbReference type="PROSITE" id="PS51384"/>
    </source>
</evidence>
<sequence length="792" mass="88725">MERHGIVLTRLRSTDTTTTTTTTDFDRLLARDEERHTIEEGEVDRLLTNRTIAKRSRLQTLQTVGLTVLSKARRQNVAQLFVQLCSAWMVFTLLWIRWPLYYSNVYPSVLVFLDDKLDVEPVIVSFALVVPFLCAGTVFHWRHVSFGSSWVQRDQQLKLVQWLKKTHPSIGQYIGVDEVDVVVGSGFFLLQLNLVIGKLLTDNRSGKLATSGYLKCIARELGMNGLYSMVMSLLLVSRQSFLHKWFGLSSERATRYHVISGQWGFFLSLLHGVWYIMTWYLDGKLVLKLLPCIHETCTPAQQYTSSRNFFGAVAMGALLIVTVSSLARVRRQYFRRFIALHTLNAVVVVSTALHYYATSFWMVPALMLYGSYRSVSVFGRGKASVVSTMTMSNTVYQLELRRGATVVTSDFVPGQYVYLQVAAIGKEWHPFSISSSPLRNRHSFVVDVKVQGAFTSRLLTLLQKQQLRTVHVDGYYGSGIKLAPHMVLVAGGSGMTPFLSILDHMKALADARDRDEGLIDGVVVELPRTVWVVWTCRDLGFMAAYAELLDAVKRCSRWKCKVWLHLTFAESCGREDEDEDDDTQTEPDDLSEESTPRVQQFYPAPTKPFVFSGHNSALGLPLFVGTALGCGLLMWWVYHLEELSARSFTKRLMLLLAGALGAVLGAGSGLHLQQCWNARKGVKVGGSNMEFATGEMEAAGFGIMSPATPSAPHSMPSPAQSLQNRSFIVEKKRPDLGSRLRYVHGEIQENYGTKAEVALLVSGPAALQQDVLLHSRKFLKPAFDVQQKSFLL</sequence>
<protein>
    <recommendedName>
        <fullName evidence="8">FAD-binding FR-type domain-containing protein</fullName>
    </recommendedName>
</protein>
<dbReference type="SUPFAM" id="SSF63380">
    <property type="entry name" value="Riboflavin synthase domain-like"/>
    <property type="match status" value="1"/>
</dbReference>
<dbReference type="Pfam" id="PF01794">
    <property type="entry name" value="Ferric_reduct"/>
    <property type="match status" value="1"/>
</dbReference>
<name>A0AAV1TL92_9STRA</name>
<dbReference type="Gene3D" id="2.40.30.10">
    <property type="entry name" value="Translation factors"/>
    <property type="match status" value="1"/>
</dbReference>
<dbReference type="AlphaFoldDB" id="A0AAV1TL92"/>
<evidence type="ECO:0000313" key="9">
    <source>
        <dbReference type="EMBL" id="CAK7922964.1"/>
    </source>
</evidence>
<reference evidence="9" key="1">
    <citation type="submission" date="2024-01" db="EMBL/GenBank/DDBJ databases">
        <authorList>
            <person name="Webb A."/>
        </authorList>
    </citation>
    <scope>NUCLEOTIDE SEQUENCE</scope>
    <source>
        <strain evidence="9">Pm1</strain>
    </source>
</reference>
<feature type="transmembrane region" description="Helical" evidence="7">
    <location>
        <begin position="652"/>
        <end position="672"/>
    </location>
</feature>
<dbReference type="PANTHER" id="PTHR11972:SF193">
    <property type="entry name" value="FAD-BINDING FR-TYPE DOMAIN-CONTAINING PROTEIN"/>
    <property type="match status" value="1"/>
</dbReference>
<evidence type="ECO:0000256" key="7">
    <source>
        <dbReference type="SAM" id="Phobius"/>
    </source>
</evidence>
<feature type="transmembrane region" description="Helical" evidence="7">
    <location>
        <begin position="338"/>
        <end position="357"/>
    </location>
</feature>
<keyword evidence="2 7" id="KW-0812">Transmembrane</keyword>
<proteinExistence type="predicted"/>
<dbReference type="EMBL" id="CAKLBY020000066">
    <property type="protein sequence ID" value="CAK7922964.1"/>
    <property type="molecule type" value="Genomic_DNA"/>
</dbReference>
<dbReference type="Pfam" id="PF08030">
    <property type="entry name" value="NAD_binding_6"/>
    <property type="match status" value="1"/>
</dbReference>
<comment type="subcellular location">
    <subcellularLocation>
        <location evidence="1">Membrane</location>
        <topology evidence="1">Multi-pass membrane protein</topology>
    </subcellularLocation>
</comment>
<feature type="region of interest" description="Disordered" evidence="6">
    <location>
        <begin position="575"/>
        <end position="597"/>
    </location>
</feature>
<keyword evidence="5 7" id="KW-0472">Membrane</keyword>
<dbReference type="InterPro" id="IPR013112">
    <property type="entry name" value="FAD-bd_8"/>
</dbReference>
<feature type="transmembrane region" description="Helical" evidence="7">
    <location>
        <begin position="618"/>
        <end position="640"/>
    </location>
</feature>
<dbReference type="PRINTS" id="PR00410">
    <property type="entry name" value="PHEHYDRXLASE"/>
</dbReference>
<dbReference type="SFLD" id="SFLDG01168">
    <property type="entry name" value="Ferric_reductase_subgroup_(FRE"/>
    <property type="match status" value="1"/>
</dbReference>
<gene>
    <name evidence="9" type="ORF">PM001_LOCUS8135</name>
</gene>
<evidence type="ECO:0000313" key="10">
    <source>
        <dbReference type="Proteomes" id="UP001162060"/>
    </source>
</evidence>
<evidence type="ECO:0000256" key="3">
    <source>
        <dbReference type="ARBA" id="ARBA00022989"/>
    </source>
</evidence>
<dbReference type="PANTHER" id="PTHR11972">
    <property type="entry name" value="NADPH OXIDASE"/>
    <property type="match status" value="1"/>
</dbReference>
<dbReference type="InterPro" id="IPR050369">
    <property type="entry name" value="RBOH/FRE"/>
</dbReference>
<evidence type="ECO:0000256" key="5">
    <source>
        <dbReference type="ARBA" id="ARBA00023136"/>
    </source>
</evidence>
<feature type="domain" description="FAD-binding FR-type" evidence="8">
    <location>
        <begin position="378"/>
        <end position="482"/>
    </location>
</feature>
<evidence type="ECO:0000256" key="6">
    <source>
        <dbReference type="SAM" id="MobiDB-lite"/>
    </source>
</evidence>
<evidence type="ECO:0000256" key="4">
    <source>
        <dbReference type="ARBA" id="ARBA00023002"/>
    </source>
</evidence>
<dbReference type="Gene3D" id="3.40.50.80">
    <property type="entry name" value="Nucleotide-binding domain of ferredoxin-NADP reductase (FNR) module"/>
    <property type="match status" value="1"/>
</dbReference>
<dbReference type="InterPro" id="IPR039261">
    <property type="entry name" value="FNR_nucleotide-bd"/>
</dbReference>
<dbReference type="InterPro" id="IPR013121">
    <property type="entry name" value="Fe_red_NAD-bd_6"/>
</dbReference>
<accession>A0AAV1TL92</accession>
<dbReference type="CDD" id="cd06186">
    <property type="entry name" value="NOX_Duox_like_FAD_NADP"/>
    <property type="match status" value="1"/>
</dbReference>
<feature type="compositionally biased region" description="Acidic residues" evidence="6">
    <location>
        <begin position="575"/>
        <end position="592"/>
    </location>
</feature>
<dbReference type="PROSITE" id="PS51384">
    <property type="entry name" value="FAD_FR"/>
    <property type="match status" value="1"/>
</dbReference>
<dbReference type="SFLD" id="SFLDS00052">
    <property type="entry name" value="Ferric_Reductase_Domain"/>
    <property type="match status" value="1"/>
</dbReference>
<feature type="transmembrane region" description="Helical" evidence="7">
    <location>
        <begin position="263"/>
        <end position="281"/>
    </location>
</feature>
<evidence type="ECO:0000256" key="1">
    <source>
        <dbReference type="ARBA" id="ARBA00004141"/>
    </source>
</evidence>
<dbReference type="Proteomes" id="UP001162060">
    <property type="component" value="Unassembled WGS sequence"/>
</dbReference>
<dbReference type="SUPFAM" id="SSF52343">
    <property type="entry name" value="Ferredoxin reductase-like, C-terminal NADP-linked domain"/>
    <property type="match status" value="1"/>
</dbReference>
<dbReference type="GO" id="GO:0005886">
    <property type="term" value="C:plasma membrane"/>
    <property type="evidence" value="ECO:0007669"/>
    <property type="project" value="TreeGrafter"/>
</dbReference>
<keyword evidence="3 7" id="KW-1133">Transmembrane helix</keyword>
<dbReference type="GO" id="GO:0016491">
    <property type="term" value="F:oxidoreductase activity"/>
    <property type="evidence" value="ECO:0007669"/>
    <property type="project" value="UniProtKB-KW"/>
</dbReference>